<organism evidence="1 2">
    <name type="scientific">Catalinimonas alkaloidigena</name>
    <dbReference type="NCBI Taxonomy" id="1075417"/>
    <lineage>
        <taxon>Bacteria</taxon>
        <taxon>Pseudomonadati</taxon>
        <taxon>Bacteroidota</taxon>
        <taxon>Cytophagia</taxon>
        <taxon>Cytophagales</taxon>
        <taxon>Catalimonadaceae</taxon>
        <taxon>Catalinimonas</taxon>
    </lineage>
</organism>
<gene>
    <name evidence="1" type="ORF">SAMN05421823_1274</name>
</gene>
<dbReference type="InterPro" id="IPR050228">
    <property type="entry name" value="Carboxylesterase_BioH"/>
</dbReference>
<evidence type="ECO:0008006" key="3">
    <source>
        <dbReference type="Google" id="ProtNLM"/>
    </source>
</evidence>
<dbReference type="OrthoDB" id="256394at2"/>
<evidence type="ECO:0000313" key="1">
    <source>
        <dbReference type="EMBL" id="SDM77095.1"/>
    </source>
</evidence>
<sequence length="357" mass="39457">MKPILTALFFCLAQRFYAQDLASIQSERKPLVLQSLGSFYLGGEKQLQNPTELGGFSSEGHVTVNQMYVQYMVPQQRTDSLSFVLIHGMNLSGKTWETTPDGRMGWNEYFVRKGYPVYVVDQVGAGRSGFNQKFYNLVRAEQLTAGDQAAFQRISDENTWLNFRFGQTPQQPVAAAKYPVGAVHEFSKQSIPFALFGLADPNPNHAALSTLATALRSTVLVSHSQSGRFPLEAALLHPDGVKAMVVLEPGGTGADFTEAQLRALASIPLLVVFGDSLENETGIPGHSWKAYYDGWSEVVQRLKAVGGQARMLYLPDLGIRGNSHMLMQDQNHQQIADLILTWLAESQHHSRNASPKK</sequence>
<dbReference type="RefSeq" id="WP_089688863.1">
    <property type="nucleotide sequence ID" value="NZ_FNFO01000027.1"/>
</dbReference>
<proteinExistence type="predicted"/>
<accession>A0A1G9VZ94</accession>
<evidence type="ECO:0000313" key="2">
    <source>
        <dbReference type="Proteomes" id="UP000198510"/>
    </source>
</evidence>
<dbReference type="PANTHER" id="PTHR43194">
    <property type="entry name" value="HYDROLASE ALPHA/BETA FOLD FAMILY"/>
    <property type="match status" value="1"/>
</dbReference>
<dbReference type="PANTHER" id="PTHR43194:SF5">
    <property type="entry name" value="PIMELOYL-[ACYL-CARRIER PROTEIN] METHYL ESTER ESTERASE"/>
    <property type="match status" value="1"/>
</dbReference>
<dbReference type="Gene3D" id="3.40.50.1820">
    <property type="entry name" value="alpha/beta hydrolase"/>
    <property type="match status" value="1"/>
</dbReference>
<dbReference type="STRING" id="1075417.SAMN05421823_1274"/>
<dbReference type="InterPro" id="IPR029058">
    <property type="entry name" value="AB_hydrolase_fold"/>
</dbReference>
<dbReference type="EMBL" id="FNFO01000027">
    <property type="protein sequence ID" value="SDM77095.1"/>
    <property type="molecule type" value="Genomic_DNA"/>
</dbReference>
<name>A0A1G9VZ94_9BACT</name>
<dbReference type="SUPFAM" id="SSF53474">
    <property type="entry name" value="alpha/beta-Hydrolases"/>
    <property type="match status" value="1"/>
</dbReference>
<dbReference type="Proteomes" id="UP000198510">
    <property type="component" value="Unassembled WGS sequence"/>
</dbReference>
<dbReference type="AlphaFoldDB" id="A0A1G9VZ94"/>
<keyword evidence="2" id="KW-1185">Reference proteome</keyword>
<protein>
    <recommendedName>
        <fullName evidence="3">Alpha/beta hydrolase family protein</fullName>
    </recommendedName>
</protein>
<reference evidence="1 2" key="1">
    <citation type="submission" date="2016-10" db="EMBL/GenBank/DDBJ databases">
        <authorList>
            <person name="de Groot N.N."/>
        </authorList>
    </citation>
    <scope>NUCLEOTIDE SEQUENCE [LARGE SCALE GENOMIC DNA]</scope>
    <source>
        <strain evidence="1 2">DSM 25186</strain>
    </source>
</reference>
<dbReference type="CDD" id="cd12807">
    <property type="entry name" value="Esterase_713"/>
    <property type="match status" value="1"/>
</dbReference>